<dbReference type="OrthoDB" id="1425639at2"/>
<accession>A0A2T0MD51</accession>
<sequence length="189" mass="22349">MIAGNLEYLMASLPHLSFQDTVEERSKVLSLFRKYAGSLEDKEDMAIVLEEEAQRFLGTMDYEIFQKVDLNTIHQETFQKSKNKVLSTFSKYMNALKIDLERLRISRKNAKEPSDLNKQFLPLIQGTPLEEEQQILKWQWNTLEELSIGHYTDFEALCLYKLKLLLLLRWWSFDEKIGFDNFLNLTKKD</sequence>
<evidence type="ECO:0000313" key="1">
    <source>
        <dbReference type="EMBL" id="PRX55414.1"/>
    </source>
</evidence>
<dbReference type="Proteomes" id="UP000237640">
    <property type="component" value="Unassembled WGS sequence"/>
</dbReference>
<organism evidence="1 2">
    <name type="scientific">Flagellimonas meridianipacifica</name>
    <dbReference type="NCBI Taxonomy" id="1080225"/>
    <lineage>
        <taxon>Bacteria</taxon>
        <taxon>Pseudomonadati</taxon>
        <taxon>Bacteroidota</taxon>
        <taxon>Flavobacteriia</taxon>
        <taxon>Flavobacteriales</taxon>
        <taxon>Flavobacteriaceae</taxon>
        <taxon>Flagellimonas</taxon>
    </lineage>
</organism>
<dbReference type="EMBL" id="PVYX01000002">
    <property type="protein sequence ID" value="PRX55414.1"/>
    <property type="molecule type" value="Genomic_DNA"/>
</dbReference>
<dbReference type="RefSeq" id="WP_106147255.1">
    <property type="nucleotide sequence ID" value="NZ_PVYX01000002.1"/>
</dbReference>
<proteinExistence type="predicted"/>
<dbReference type="AlphaFoldDB" id="A0A2T0MD51"/>
<reference evidence="1 2" key="1">
    <citation type="submission" date="2018-03" db="EMBL/GenBank/DDBJ databases">
        <title>Genomic Encyclopedia of Archaeal and Bacterial Type Strains, Phase II (KMG-II): from individual species to whole genera.</title>
        <authorList>
            <person name="Goeker M."/>
        </authorList>
    </citation>
    <scope>NUCLEOTIDE SEQUENCE [LARGE SCALE GENOMIC DNA]</scope>
    <source>
        <strain evidence="1 2">DSM 25027</strain>
    </source>
</reference>
<gene>
    <name evidence="1" type="ORF">CLV81_3826</name>
</gene>
<evidence type="ECO:0000313" key="2">
    <source>
        <dbReference type="Proteomes" id="UP000237640"/>
    </source>
</evidence>
<protein>
    <submittedName>
        <fullName evidence="1">Uncharacterized protein DUF2764</fullName>
    </submittedName>
</protein>
<keyword evidence="2" id="KW-1185">Reference proteome</keyword>
<comment type="caution">
    <text evidence="1">The sequence shown here is derived from an EMBL/GenBank/DDBJ whole genome shotgun (WGS) entry which is preliminary data.</text>
</comment>
<name>A0A2T0MD51_9FLAO</name>